<comment type="caution">
    <text evidence="2">The sequence shown here is derived from an EMBL/GenBank/DDBJ whole genome shotgun (WGS) entry which is preliminary data.</text>
</comment>
<keyword evidence="3" id="KW-1185">Reference proteome</keyword>
<evidence type="ECO:0000313" key="2">
    <source>
        <dbReference type="EMBL" id="MBS9720169.1"/>
    </source>
</evidence>
<feature type="domain" description="Bacteriophage Mu Gp45 N-terminal" evidence="1">
    <location>
        <begin position="19"/>
        <end position="76"/>
    </location>
</feature>
<sequence>MTKRDAGLTRLLLDGKVIHEGGQQFLAGKGMAGEHFPRVHRVEPHGFTSNPVAGGIATVMQAGGQRDSVYAMGGANPSMVPQLDPGCSALYDQFGGILKFITAGAVFDIGSRTATFTMGGWTINAPNGVTINGDLQVNGDIHASGSIIDTTGNTNHHSH</sequence>
<dbReference type="Proteomes" id="UP001297272">
    <property type="component" value="Unassembled WGS sequence"/>
</dbReference>
<dbReference type="InterPro" id="IPR053861">
    <property type="entry name" value="Phage_Mu_Gp45_N"/>
</dbReference>
<organism evidence="2 3">
    <name type="scientific">Tianweitania aestuarii</name>
    <dbReference type="NCBI Taxonomy" id="2814886"/>
    <lineage>
        <taxon>Bacteria</taxon>
        <taxon>Pseudomonadati</taxon>
        <taxon>Pseudomonadota</taxon>
        <taxon>Alphaproteobacteria</taxon>
        <taxon>Hyphomicrobiales</taxon>
        <taxon>Phyllobacteriaceae</taxon>
        <taxon>Tianweitania</taxon>
    </lineage>
</organism>
<proteinExistence type="predicted"/>
<evidence type="ECO:0000313" key="3">
    <source>
        <dbReference type="Proteomes" id="UP001297272"/>
    </source>
</evidence>
<reference evidence="2 3" key="1">
    <citation type="submission" date="2021-03" db="EMBL/GenBank/DDBJ databases">
        <title>Tianweitania aestuarii sp. nov., isolated from a tidal flat.</title>
        <authorList>
            <person name="Park S."/>
            <person name="Yoon J.-H."/>
        </authorList>
    </citation>
    <scope>NUCLEOTIDE SEQUENCE [LARGE SCALE GENOMIC DNA]</scope>
    <source>
        <strain evidence="2 3">BSSL-BM11</strain>
    </source>
</reference>
<name>A0ABS5RT61_9HYPH</name>
<dbReference type="Pfam" id="PF06890">
    <property type="entry name" value="Phage_Mu_Gp45"/>
    <property type="match status" value="1"/>
</dbReference>
<accession>A0ABS5RT61</accession>
<evidence type="ECO:0000259" key="1">
    <source>
        <dbReference type="Pfam" id="PF06890"/>
    </source>
</evidence>
<dbReference type="EMBL" id="JAFMNX010000001">
    <property type="protein sequence ID" value="MBS9720169.1"/>
    <property type="molecule type" value="Genomic_DNA"/>
</dbReference>
<protein>
    <submittedName>
        <fullName evidence="2">Phage baseplate assembly protein</fullName>
    </submittedName>
</protein>
<gene>
    <name evidence="2" type="ORF">JYU29_05645</name>
</gene>
<dbReference type="RefSeq" id="WP_213983724.1">
    <property type="nucleotide sequence ID" value="NZ_JAFMNX010000001.1"/>
</dbReference>